<name>A0A0E9XZL5_ANGAN</name>
<reference evidence="1" key="2">
    <citation type="journal article" date="2015" name="Fish Shellfish Immunol.">
        <title>Early steps in the European eel (Anguilla anguilla)-Vibrio vulnificus interaction in the gills: Role of the RtxA13 toxin.</title>
        <authorList>
            <person name="Callol A."/>
            <person name="Pajuelo D."/>
            <person name="Ebbesson L."/>
            <person name="Teles M."/>
            <person name="MacKenzie S."/>
            <person name="Amaro C."/>
        </authorList>
    </citation>
    <scope>NUCLEOTIDE SEQUENCE</scope>
</reference>
<dbReference type="AlphaFoldDB" id="A0A0E9XZL5"/>
<proteinExistence type="predicted"/>
<evidence type="ECO:0000313" key="1">
    <source>
        <dbReference type="EMBL" id="JAI07857.1"/>
    </source>
</evidence>
<accession>A0A0E9XZL5</accession>
<reference evidence="1" key="1">
    <citation type="submission" date="2014-11" db="EMBL/GenBank/DDBJ databases">
        <authorList>
            <person name="Amaro Gonzalez C."/>
        </authorList>
    </citation>
    <scope>NUCLEOTIDE SEQUENCE</scope>
</reference>
<dbReference type="EMBL" id="GBXM01000721">
    <property type="protein sequence ID" value="JAI07857.1"/>
    <property type="molecule type" value="Transcribed_RNA"/>
</dbReference>
<organism evidence="1">
    <name type="scientific">Anguilla anguilla</name>
    <name type="common">European freshwater eel</name>
    <name type="synonym">Muraena anguilla</name>
    <dbReference type="NCBI Taxonomy" id="7936"/>
    <lineage>
        <taxon>Eukaryota</taxon>
        <taxon>Metazoa</taxon>
        <taxon>Chordata</taxon>
        <taxon>Craniata</taxon>
        <taxon>Vertebrata</taxon>
        <taxon>Euteleostomi</taxon>
        <taxon>Actinopterygii</taxon>
        <taxon>Neopterygii</taxon>
        <taxon>Teleostei</taxon>
        <taxon>Anguilliformes</taxon>
        <taxon>Anguillidae</taxon>
        <taxon>Anguilla</taxon>
    </lineage>
</organism>
<sequence>MFFVAAGIYRIIISYLLNRQICSKMFSVTECILLNLCVLSS</sequence>
<protein>
    <submittedName>
        <fullName evidence="1">Uncharacterized protein</fullName>
    </submittedName>
</protein>